<dbReference type="InterPro" id="IPR008928">
    <property type="entry name" value="6-hairpin_glycosidase_sf"/>
</dbReference>
<dbReference type="EMBL" id="MTKO01000083">
    <property type="protein sequence ID" value="RWX45074.1"/>
    <property type="molecule type" value="Genomic_DNA"/>
</dbReference>
<proteinExistence type="predicted"/>
<keyword evidence="3" id="KW-1185">Reference proteome</keyword>
<comment type="caution">
    <text evidence="2">The sequence shown here is derived from an EMBL/GenBank/DDBJ whole genome shotgun (WGS) entry which is preliminary data.</text>
</comment>
<evidence type="ECO:0000256" key="1">
    <source>
        <dbReference type="SAM" id="SignalP"/>
    </source>
</evidence>
<dbReference type="AlphaFoldDB" id="A0A3S4T853"/>
<organism evidence="2 3">
    <name type="scientific">Candidatus Electrothrix aarhusensis</name>
    <dbReference type="NCBI Taxonomy" id="1859131"/>
    <lineage>
        <taxon>Bacteria</taxon>
        <taxon>Pseudomonadati</taxon>
        <taxon>Thermodesulfobacteriota</taxon>
        <taxon>Desulfobulbia</taxon>
        <taxon>Desulfobulbales</taxon>
        <taxon>Desulfobulbaceae</taxon>
        <taxon>Candidatus Electrothrix</taxon>
    </lineage>
</organism>
<reference evidence="2 3" key="1">
    <citation type="submission" date="2017-01" db="EMBL/GenBank/DDBJ databases">
        <title>The cable genome- insights into the physiology and evolution of filamentous bacteria capable of sulfide oxidation via long distance electron transfer.</title>
        <authorList>
            <person name="Schreiber L."/>
            <person name="Bjerg J.T."/>
            <person name="Boggild A."/>
            <person name="Van De Vossenberg J."/>
            <person name="Meysman F."/>
            <person name="Nielsen L.P."/>
            <person name="Schramm A."/>
            <person name="Kjeldsen K.U."/>
        </authorList>
    </citation>
    <scope>NUCLEOTIDE SEQUENCE [LARGE SCALE GENOMIC DNA]</scope>
    <source>
        <strain evidence="2">MCF</strain>
    </source>
</reference>
<dbReference type="SUPFAM" id="SSF48208">
    <property type="entry name" value="Six-hairpin glycosidases"/>
    <property type="match status" value="1"/>
</dbReference>
<protein>
    <recommendedName>
        <fullName evidence="4">D-glucuronyl C5-epimerase C-terminal domain-containing protein</fullName>
    </recommendedName>
</protein>
<dbReference type="Proteomes" id="UP000287853">
    <property type="component" value="Unassembled WGS sequence"/>
</dbReference>
<dbReference type="GO" id="GO:0005975">
    <property type="term" value="P:carbohydrate metabolic process"/>
    <property type="evidence" value="ECO:0007669"/>
    <property type="project" value="InterPro"/>
</dbReference>
<evidence type="ECO:0000313" key="2">
    <source>
        <dbReference type="EMBL" id="RWX45074.1"/>
    </source>
</evidence>
<keyword evidence="1" id="KW-0732">Signal</keyword>
<accession>A0A3S4T853</accession>
<evidence type="ECO:0000313" key="3">
    <source>
        <dbReference type="Proteomes" id="UP000287853"/>
    </source>
</evidence>
<name>A0A3S4T853_9BACT</name>
<feature type="chain" id="PRO_5018651078" description="D-glucuronyl C5-epimerase C-terminal domain-containing protein" evidence="1">
    <location>
        <begin position="32"/>
        <end position="446"/>
    </location>
</feature>
<feature type="signal peptide" evidence="1">
    <location>
        <begin position="1"/>
        <end position="31"/>
    </location>
</feature>
<sequence length="446" mass="52124">MKVTQNYNPAVKSCICILLIFSFMIPCTARSNDVLKKEVIINKAIELLPFYKNSQCFDKKSKFYGCSYPAHWRGITNKPDARYQEIAYYYAFLYKNYDNDQELLKRAIAAMEFWGGLQKYNGLVPEYPMTKAGGAATAFGAAVMARTVMLLDKDLPEKSKKKMLFHINKSLSYFLKHDFNDMPIYGTNQKLGVLFALTSGYHLTNNSEYIERYRELKKWVIKNEVDKHGLGLEGSKVNEKWYDYSYVELLMWFFIYQNTGDPEAFEIGSKLANTLSLLIDPQTGKSIVGRDTTGVHSFLAWSFLMNSSVFKTLGEEIFIKNLRNKSFHNSGNRYIFSMWWEFFPVYLYYPLNEQRGVYPLSDTLYKKIDTWTVISTGKYIFVYDQKKGLIYYSEKSIPIQKTKFILDNKNDGKATYYIFIGTDRIARMIFDENKRSILKYEIFKKE</sequence>
<evidence type="ECO:0008006" key="4">
    <source>
        <dbReference type="Google" id="ProtNLM"/>
    </source>
</evidence>
<gene>
    <name evidence="2" type="ORF">H206_02380</name>
</gene>